<keyword evidence="1" id="KW-0812">Transmembrane</keyword>
<dbReference type="RefSeq" id="XP_030839478.1">
    <property type="nucleotide sequence ID" value="XM_030983618.1"/>
</dbReference>
<evidence type="ECO:0000256" key="1">
    <source>
        <dbReference type="SAM" id="Phobius"/>
    </source>
</evidence>
<evidence type="ECO:0000313" key="3">
    <source>
        <dbReference type="Proteomes" id="UP000007110"/>
    </source>
</evidence>
<organism evidence="2 3">
    <name type="scientific">Strongylocentrotus purpuratus</name>
    <name type="common">Purple sea urchin</name>
    <dbReference type="NCBI Taxonomy" id="7668"/>
    <lineage>
        <taxon>Eukaryota</taxon>
        <taxon>Metazoa</taxon>
        <taxon>Echinodermata</taxon>
        <taxon>Eleutherozoa</taxon>
        <taxon>Echinozoa</taxon>
        <taxon>Echinoidea</taxon>
        <taxon>Euechinoidea</taxon>
        <taxon>Echinacea</taxon>
        <taxon>Camarodonta</taxon>
        <taxon>Echinidea</taxon>
        <taxon>Strongylocentrotidae</taxon>
        <taxon>Strongylocentrotus</taxon>
    </lineage>
</organism>
<keyword evidence="1" id="KW-1133">Transmembrane helix</keyword>
<reference evidence="3" key="1">
    <citation type="submission" date="2015-02" db="EMBL/GenBank/DDBJ databases">
        <title>Genome sequencing for Strongylocentrotus purpuratus.</title>
        <authorList>
            <person name="Murali S."/>
            <person name="Liu Y."/>
            <person name="Vee V."/>
            <person name="English A."/>
            <person name="Wang M."/>
            <person name="Skinner E."/>
            <person name="Han Y."/>
            <person name="Muzny D.M."/>
            <person name="Worley K.C."/>
            <person name="Gibbs R.A."/>
        </authorList>
    </citation>
    <scope>NUCLEOTIDE SEQUENCE</scope>
</reference>
<dbReference type="AlphaFoldDB" id="A0A7M7NRB8"/>
<protein>
    <submittedName>
        <fullName evidence="2">Uncharacterized protein</fullName>
    </submittedName>
</protein>
<proteinExistence type="predicted"/>
<dbReference type="InParanoid" id="A0A7M7NRB8"/>
<keyword evidence="3" id="KW-1185">Reference proteome</keyword>
<dbReference type="GeneID" id="115923228"/>
<evidence type="ECO:0000313" key="2">
    <source>
        <dbReference type="EnsemblMetazoa" id="XP_030839478"/>
    </source>
</evidence>
<keyword evidence="1" id="KW-0472">Membrane</keyword>
<dbReference type="Proteomes" id="UP000007110">
    <property type="component" value="Unassembled WGS sequence"/>
</dbReference>
<sequence length="195" mass="21782">MESLRMGNVMMFVPEIALNHVGAKIESLSTKVIIYISIGIVSGLLLIIAIIVVVVICKRHRRGSNIALRQSVSDREGQELDPYTSLDATSMKQPAYEDIKATRHGNRGHTNTIEGVEYENQTIVEHPYTSLDATTMEQPAYDDTIATTRGDRGQMNAIEGVEYGNQRIVEQTARVKKSNLRVADENTEPNYEFLN</sequence>
<name>A0A7M7NRB8_STRPU</name>
<dbReference type="KEGG" id="spu:115923228"/>
<reference evidence="2" key="2">
    <citation type="submission" date="2021-01" db="UniProtKB">
        <authorList>
            <consortium name="EnsemblMetazoa"/>
        </authorList>
    </citation>
    <scope>IDENTIFICATION</scope>
</reference>
<accession>A0A7M7NRB8</accession>
<feature type="transmembrane region" description="Helical" evidence="1">
    <location>
        <begin position="32"/>
        <end position="56"/>
    </location>
</feature>
<dbReference type="EnsemblMetazoa" id="XM_030983618">
    <property type="protein sequence ID" value="XP_030839478"/>
    <property type="gene ID" value="LOC115923228"/>
</dbReference>